<dbReference type="InterPro" id="IPR006059">
    <property type="entry name" value="SBP"/>
</dbReference>
<reference evidence="1" key="2">
    <citation type="submission" date="2021-04" db="EMBL/GenBank/DDBJ databases">
        <authorList>
            <person name="Gilroy R."/>
        </authorList>
    </citation>
    <scope>NUCLEOTIDE SEQUENCE</scope>
    <source>
        <strain evidence="1">ChiHjej13B12-24818</strain>
    </source>
</reference>
<dbReference type="Pfam" id="PF13416">
    <property type="entry name" value="SBP_bac_8"/>
    <property type="match status" value="1"/>
</dbReference>
<name>A0A9D2RMV1_9MICO</name>
<organism evidence="1 2">
    <name type="scientific">Candidatus Brachybacterium merdavium</name>
    <dbReference type="NCBI Taxonomy" id="2838513"/>
    <lineage>
        <taxon>Bacteria</taxon>
        <taxon>Bacillati</taxon>
        <taxon>Actinomycetota</taxon>
        <taxon>Actinomycetes</taxon>
        <taxon>Micrococcales</taxon>
        <taxon>Dermabacteraceae</taxon>
        <taxon>Brachybacterium</taxon>
    </lineage>
</organism>
<dbReference type="InterPro" id="IPR050490">
    <property type="entry name" value="Bact_solute-bd_prot1"/>
</dbReference>
<dbReference type="CDD" id="cd14748">
    <property type="entry name" value="PBP2_UgpB"/>
    <property type="match status" value="1"/>
</dbReference>
<evidence type="ECO:0000313" key="1">
    <source>
        <dbReference type="EMBL" id="HJB09470.1"/>
    </source>
</evidence>
<proteinExistence type="predicted"/>
<comment type="caution">
    <text evidence="1">The sequence shown here is derived from an EMBL/GenBank/DDBJ whole genome shotgun (WGS) entry which is preliminary data.</text>
</comment>
<protein>
    <submittedName>
        <fullName evidence="1">ABC transporter substrate-binding protein</fullName>
    </submittedName>
</protein>
<dbReference type="AlphaFoldDB" id="A0A9D2RMV1"/>
<dbReference type="PANTHER" id="PTHR43649:SF30">
    <property type="entry name" value="ABC TRANSPORTER SUBSTRATE-BINDING PROTEIN"/>
    <property type="match status" value="1"/>
</dbReference>
<dbReference type="EMBL" id="DWZH01000021">
    <property type="protein sequence ID" value="HJB09470.1"/>
    <property type="molecule type" value="Genomic_DNA"/>
</dbReference>
<dbReference type="PANTHER" id="PTHR43649">
    <property type="entry name" value="ARABINOSE-BINDING PROTEIN-RELATED"/>
    <property type="match status" value="1"/>
</dbReference>
<reference evidence="1" key="1">
    <citation type="journal article" date="2021" name="PeerJ">
        <title>Extensive microbial diversity within the chicken gut microbiome revealed by metagenomics and culture.</title>
        <authorList>
            <person name="Gilroy R."/>
            <person name="Ravi A."/>
            <person name="Getino M."/>
            <person name="Pursley I."/>
            <person name="Horton D.L."/>
            <person name="Alikhan N.F."/>
            <person name="Baker D."/>
            <person name="Gharbi K."/>
            <person name="Hall N."/>
            <person name="Watson M."/>
            <person name="Adriaenssens E.M."/>
            <person name="Foster-Nyarko E."/>
            <person name="Jarju S."/>
            <person name="Secka A."/>
            <person name="Antonio M."/>
            <person name="Oren A."/>
            <person name="Chaudhuri R.R."/>
            <person name="La Ragione R."/>
            <person name="Hildebrand F."/>
            <person name="Pallen M.J."/>
        </authorList>
    </citation>
    <scope>NUCLEOTIDE SEQUENCE</scope>
    <source>
        <strain evidence="1">ChiHjej13B12-24818</strain>
    </source>
</reference>
<dbReference type="Proteomes" id="UP000823823">
    <property type="component" value="Unassembled WGS sequence"/>
</dbReference>
<dbReference type="PROSITE" id="PS51318">
    <property type="entry name" value="TAT"/>
    <property type="match status" value="1"/>
</dbReference>
<sequence length="461" mass="50659">MHISSPRRRPTGAAAPSRRQLLGAGLAAAGVPVLSSCFGLGDTSGLVLEQPGGETPPEFEGRQRVVLWSSFTAHNAEVIQANIDAFHQEQDEIYCEVQIFEGYDGVESKLAASLQAQQVPDIAVLSDVSWNRFYLAEALEPLSDYFDDSFDTDNFDERFLAEGTVKDEIWWLPFARSTPLFYFNRDLFAAAGLPDRAPETYTEYAEWGRELTGLDYDGNTIAMRGYTGADDWYFQGSVWAFGGAYSEGLDLRLTNDATIAALEYDRAFIHDDGSGYLAADPKGDFVSGVCATLLESTGSLSSIKDAADFEFGCAFLPREAEIGVPTGGGGLSVLRYASDTRKQAAWEVIKYLSSGQATVDWTLGSGYVPSTKTAMESPEITALADEDPNYRVAIDQLDIARDPDVARRYVPEMIVEAKDAIQAVYSAGEDAEEVLTRMQKELEPAIDRVREKYEQRVGEQE</sequence>
<dbReference type="SUPFAM" id="SSF53850">
    <property type="entry name" value="Periplasmic binding protein-like II"/>
    <property type="match status" value="1"/>
</dbReference>
<evidence type="ECO:0000313" key="2">
    <source>
        <dbReference type="Proteomes" id="UP000823823"/>
    </source>
</evidence>
<accession>A0A9D2RMV1</accession>
<gene>
    <name evidence="1" type="ORF">H9786_02890</name>
</gene>
<dbReference type="InterPro" id="IPR006311">
    <property type="entry name" value="TAT_signal"/>
</dbReference>
<dbReference type="Gene3D" id="3.40.190.10">
    <property type="entry name" value="Periplasmic binding protein-like II"/>
    <property type="match status" value="1"/>
</dbReference>